<dbReference type="EMBL" id="GL348720">
    <property type="protein sequence ID" value="EFH41510.1"/>
    <property type="molecule type" value="Genomic_DNA"/>
</dbReference>
<dbReference type="HOGENOM" id="CLU_2336507_0_0_1"/>
<keyword evidence="2" id="KW-1185">Reference proteome</keyword>
<reference evidence="2" key="1">
    <citation type="journal article" date="2011" name="Nat. Genet.">
        <title>The Arabidopsis lyrata genome sequence and the basis of rapid genome size change.</title>
        <authorList>
            <person name="Hu T.T."/>
            <person name="Pattyn P."/>
            <person name="Bakker E.G."/>
            <person name="Cao J."/>
            <person name="Cheng J.-F."/>
            <person name="Clark R.M."/>
            <person name="Fahlgren N."/>
            <person name="Fawcett J.A."/>
            <person name="Grimwood J."/>
            <person name="Gundlach H."/>
            <person name="Haberer G."/>
            <person name="Hollister J.D."/>
            <person name="Ossowski S."/>
            <person name="Ottilar R.P."/>
            <person name="Salamov A.A."/>
            <person name="Schneeberger K."/>
            <person name="Spannagl M."/>
            <person name="Wang X."/>
            <person name="Yang L."/>
            <person name="Nasrallah M.E."/>
            <person name="Bergelson J."/>
            <person name="Carrington J.C."/>
            <person name="Gaut B.S."/>
            <person name="Schmutz J."/>
            <person name="Mayer K.F.X."/>
            <person name="Van de Peer Y."/>
            <person name="Grigoriev I.V."/>
            <person name="Nordborg M."/>
            <person name="Weigel D."/>
            <person name="Guo Y.-L."/>
        </authorList>
    </citation>
    <scope>NUCLEOTIDE SEQUENCE [LARGE SCALE GENOMIC DNA]</scope>
    <source>
        <strain evidence="2">cv. MN47</strain>
    </source>
</reference>
<evidence type="ECO:0000313" key="1">
    <source>
        <dbReference type="EMBL" id="EFH41510.1"/>
    </source>
</evidence>
<dbReference type="Proteomes" id="UP000008694">
    <property type="component" value="Unassembled WGS sequence"/>
</dbReference>
<accession>D7MU37</accession>
<evidence type="ECO:0000313" key="2">
    <source>
        <dbReference type="Proteomes" id="UP000008694"/>
    </source>
</evidence>
<dbReference type="Gramene" id="scaffold_800345.1">
    <property type="protein sequence ID" value="scaffold_800345.1"/>
    <property type="gene ID" value="scaffold_800345.1"/>
</dbReference>
<protein>
    <submittedName>
        <fullName evidence="1">Predicted protein</fullName>
    </submittedName>
</protein>
<name>D7MU37_ARALL</name>
<dbReference type="AlphaFoldDB" id="D7MU37"/>
<sequence>MASKSALHHYTKQFMDTKTSLTKGFADVKKLGVQTSPPAISQFLYEDLIKDIEYVKNNMVQSGDLSNLSKQIKGEDYIIVSRIWRGGSKCCGRSSKHS</sequence>
<gene>
    <name evidence="1" type="ORF">ARALYDRAFT_916945</name>
</gene>
<organism evidence="2">
    <name type="scientific">Arabidopsis lyrata subsp. lyrata</name>
    <name type="common">Lyre-leaved rock-cress</name>
    <dbReference type="NCBI Taxonomy" id="81972"/>
    <lineage>
        <taxon>Eukaryota</taxon>
        <taxon>Viridiplantae</taxon>
        <taxon>Streptophyta</taxon>
        <taxon>Embryophyta</taxon>
        <taxon>Tracheophyta</taxon>
        <taxon>Spermatophyta</taxon>
        <taxon>Magnoliopsida</taxon>
        <taxon>eudicotyledons</taxon>
        <taxon>Gunneridae</taxon>
        <taxon>Pentapetalae</taxon>
        <taxon>rosids</taxon>
        <taxon>malvids</taxon>
        <taxon>Brassicales</taxon>
        <taxon>Brassicaceae</taxon>
        <taxon>Camelineae</taxon>
        <taxon>Arabidopsis</taxon>
    </lineage>
</organism>
<proteinExistence type="predicted"/>